<dbReference type="GO" id="GO:0004930">
    <property type="term" value="F:G protein-coupled receptor activity"/>
    <property type="evidence" value="ECO:0007669"/>
    <property type="project" value="UniProtKB-KW"/>
</dbReference>
<feature type="transmembrane region" description="Helical" evidence="13">
    <location>
        <begin position="260"/>
        <end position="282"/>
    </location>
</feature>
<evidence type="ECO:0000256" key="12">
    <source>
        <dbReference type="RuleBase" id="RU004424"/>
    </source>
</evidence>
<dbReference type="GeneID" id="103209235"/>
<protein>
    <recommendedName>
        <fullName evidence="12">Taste receptor type 2</fullName>
    </recommendedName>
</protein>
<evidence type="ECO:0000256" key="11">
    <source>
        <dbReference type="RuleBase" id="RU004423"/>
    </source>
</evidence>
<feature type="transmembrane region" description="Helical" evidence="13">
    <location>
        <begin position="6"/>
        <end position="35"/>
    </location>
</feature>
<dbReference type="PANTHER" id="PTHR11394">
    <property type="entry name" value="TASTE RECEPTOR TYPE 2"/>
    <property type="match status" value="1"/>
</dbReference>
<dbReference type="GO" id="GO:0016020">
    <property type="term" value="C:membrane"/>
    <property type="evidence" value="ECO:0007669"/>
    <property type="project" value="UniProtKB-SubCell"/>
</dbReference>
<dbReference type="AlphaFoldDB" id="A0A8B7B0A0"/>
<evidence type="ECO:0000256" key="6">
    <source>
        <dbReference type="ARBA" id="ARBA00022989"/>
    </source>
</evidence>
<keyword evidence="7 12" id="KW-0297">G-protein coupled receptor</keyword>
<keyword evidence="4 12" id="KW-0716">Sensory transduction</keyword>
<evidence type="ECO:0000256" key="2">
    <source>
        <dbReference type="ARBA" id="ARBA00007376"/>
    </source>
</evidence>
<evidence type="ECO:0000256" key="10">
    <source>
        <dbReference type="ARBA" id="ARBA00023224"/>
    </source>
</evidence>
<comment type="similarity">
    <text evidence="2 11">Belongs to the G-protein coupled receptor T2R family.</text>
</comment>
<dbReference type="FunFam" id="1.20.1070.10:FF:000042">
    <property type="entry name" value="Taste receptor type 2 member 7"/>
    <property type="match status" value="1"/>
</dbReference>
<evidence type="ECO:0000256" key="3">
    <source>
        <dbReference type="ARBA" id="ARBA00022480"/>
    </source>
</evidence>
<dbReference type="Gene3D" id="1.20.1070.10">
    <property type="entry name" value="Rhodopsin 7-helix transmembrane proteins"/>
    <property type="match status" value="1"/>
</dbReference>
<gene>
    <name evidence="15" type="primary">LOC103209235</name>
</gene>
<dbReference type="Proteomes" id="UP000694850">
    <property type="component" value="Unplaced"/>
</dbReference>
<feature type="transmembrane region" description="Helical" evidence="13">
    <location>
        <begin position="82"/>
        <end position="108"/>
    </location>
</feature>
<dbReference type="InterPro" id="IPR007960">
    <property type="entry name" value="TAS2R"/>
</dbReference>
<comment type="subcellular location">
    <subcellularLocation>
        <location evidence="1 12">Membrane</location>
        <topology evidence="1 12">Multi-pass membrane protein</topology>
    </subcellularLocation>
</comment>
<evidence type="ECO:0000256" key="1">
    <source>
        <dbReference type="ARBA" id="ARBA00004141"/>
    </source>
</evidence>
<evidence type="ECO:0000256" key="5">
    <source>
        <dbReference type="ARBA" id="ARBA00022692"/>
    </source>
</evidence>
<keyword evidence="3 12" id="KW-0919">Taste</keyword>
<evidence type="ECO:0000256" key="7">
    <source>
        <dbReference type="ARBA" id="ARBA00023040"/>
    </source>
</evidence>
<keyword evidence="8 12" id="KW-0472">Membrane</keyword>
<evidence type="ECO:0000256" key="9">
    <source>
        <dbReference type="ARBA" id="ARBA00023170"/>
    </source>
</evidence>
<keyword evidence="9 12" id="KW-0675">Receptor</keyword>
<feature type="transmembrane region" description="Helical" evidence="13">
    <location>
        <begin position="182"/>
        <end position="202"/>
    </location>
</feature>
<evidence type="ECO:0000313" key="14">
    <source>
        <dbReference type="Proteomes" id="UP000694850"/>
    </source>
</evidence>
<dbReference type="GO" id="GO:0033038">
    <property type="term" value="F:bitter taste receptor activity"/>
    <property type="evidence" value="ECO:0007669"/>
    <property type="project" value="InterPro"/>
</dbReference>
<dbReference type="PANTHER" id="PTHR11394:SF27">
    <property type="entry name" value="TASTE RECEPTOR TYPE 2 MEMBER 20"/>
    <property type="match status" value="1"/>
</dbReference>
<dbReference type="RefSeq" id="XP_007953217.1">
    <property type="nucleotide sequence ID" value="XM_007955026.1"/>
</dbReference>
<evidence type="ECO:0000256" key="8">
    <source>
        <dbReference type="ARBA" id="ARBA00023136"/>
    </source>
</evidence>
<reference evidence="15" key="1">
    <citation type="submission" date="2025-08" db="UniProtKB">
        <authorList>
            <consortium name="RefSeq"/>
        </authorList>
    </citation>
    <scope>IDENTIFICATION</scope>
</reference>
<keyword evidence="14" id="KW-1185">Reference proteome</keyword>
<keyword evidence="6 13" id="KW-1133">Transmembrane helix</keyword>
<dbReference type="CDD" id="cd15027">
    <property type="entry name" value="7tm_TAS2R43-like"/>
    <property type="match status" value="1"/>
</dbReference>
<accession>A0A8B7B0A0</accession>
<evidence type="ECO:0000313" key="15">
    <source>
        <dbReference type="RefSeq" id="XP_007953217.1"/>
    </source>
</evidence>
<proteinExistence type="inferred from homology"/>
<keyword evidence="5 12" id="KW-0812">Transmembrane</keyword>
<evidence type="ECO:0000256" key="4">
    <source>
        <dbReference type="ARBA" id="ARBA00022606"/>
    </source>
</evidence>
<feature type="transmembrane region" description="Helical" evidence="13">
    <location>
        <begin position="223"/>
        <end position="248"/>
    </location>
</feature>
<keyword evidence="10 12" id="KW-0807">Transducer</keyword>
<name>A0A8B7B0A0_ORYAF</name>
<evidence type="ECO:0000256" key="13">
    <source>
        <dbReference type="SAM" id="Phobius"/>
    </source>
</evidence>
<dbReference type="Pfam" id="PF05296">
    <property type="entry name" value="TAS2R"/>
    <property type="match status" value="1"/>
</dbReference>
<feature type="transmembrane region" description="Helical" evidence="13">
    <location>
        <begin position="128"/>
        <end position="148"/>
    </location>
</feature>
<dbReference type="SUPFAM" id="SSF81321">
    <property type="entry name" value="Family A G protein-coupled receptor-like"/>
    <property type="match status" value="1"/>
</dbReference>
<organism evidence="14 15">
    <name type="scientific">Orycteropus afer afer</name>
    <dbReference type="NCBI Taxonomy" id="1230840"/>
    <lineage>
        <taxon>Eukaryota</taxon>
        <taxon>Metazoa</taxon>
        <taxon>Chordata</taxon>
        <taxon>Craniata</taxon>
        <taxon>Vertebrata</taxon>
        <taxon>Euteleostomi</taxon>
        <taxon>Mammalia</taxon>
        <taxon>Eutheria</taxon>
        <taxon>Afrotheria</taxon>
        <taxon>Tubulidentata</taxon>
        <taxon>Orycteropodidae</taxon>
        <taxon>Orycteropus</taxon>
    </lineage>
</organism>
<dbReference type="OrthoDB" id="8876749at2759"/>
<sequence>MISLSLLQGIVATLLLVELILGHVANGFIALVYCIDWIKRQKISSADIILTALAVSRIGLLWVILISWYAMTFNSFMCRLKVVIVIAWVVTNHFSMWLATCLSIFYLLKIANFSNLIFLHLKWKVERLILVIMFGTLVILGFQLAIVIRGENMWKDDYEGNLTLKTKLCDIEHLSYLVGFNLAVFLPFTTSLTSLLLLIFSLGKHLKKMQLNGKGLQDPSTKAHVKAMQTVISFLLLFATYVLCLIISSWSSKMQQSKQITMFCQAIGIIYPSNHSFILILVNQKLRQASLSVLWWMRCWLKERKSSTP</sequence>
<feature type="transmembrane region" description="Helical" evidence="13">
    <location>
        <begin position="47"/>
        <end position="70"/>
    </location>
</feature>